<comment type="caution">
    <text evidence="4">The sequence shown here is derived from an EMBL/GenBank/DDBJ whole genome shotgun (WGS) entry which is preliminary data.</text>
</comment>
<reference evidence="4" key="1">
    <citation type="submission" date="2023-05" db="EMBL/GenBank/DDBJ databases">
        <title>Cataloging the Phylogenetic Diversity of Human Bladder Bacteria.</title>
        <authorList>
            <person name="Du J."/>
        </authorList>
    </citation>
    <scope>NUCLEOTIDE SEQUENCE</scope>
    <source>
        <strain evidence="4">UMB9226</strain>
    </source>
</reference>
<evidence type="ECO:0000259" key="3">
    <source>
        <dbReference type="Pfam" id="PF04650"/>
    </source>
</evidence>
<evidence type="ECO:0000256" key="1">
    <source>
        <dbReference type="ARBA" id="ARBA00022729"/>
    </source>
</evidence>
<evidence type="ECO:0000256" key="2">
    <source>
        <dbReference type="SAM" id="MobiDB-lite"/>
    </source>
</evidence>
<evidence type="ECO:0000313" key="4">
    <source>
        <dbReference type="EMBL" id="MDK6503438.1"/>
    </source>
</evidence>
<feature type="region of interest" description="Disordered" evidence="2">
    <location>
        <begin position="38"/>
        <end position="159"/>
    </location>
</feature>
<name>A0AAW6XKY1_9LACO</name>
<gene>
    <name evidence="4" type="ORF">QP235_09720</name>
</gene>
<dbReference type="NCBIfam" id="TIGR01168">
    <property type="entry name" value="YSIRK_signal"/>
    <property type="match status" value="1"/>
</dbReference>
<feature type="compositionally biased region" description="Polar residues" evidence="2">
    <location>
        <begin position="127"/>
        <end position="138"/>
    </location>
</feature>
<feature type="compositionally biased region" description="Low complexity" evidence="2">
    <location>
        <begin position="177"/>
        <end position="191"/>
    </location>
</feature>
<evidence type="ECO:0000313" key="5">
    <source>
        <dbReference type="Proteomes" id="UP001230300"/>
    </source>
</evidence>
<keyword evidence="1" id="KW-0732">Signal</keyword>
<proteinExistence type="predicted"/>
<dbReference type="AlphaFoldDB" id="A0AAW6XKY1"/>
<sequence>MLERVPKYTLRKLSVGLASVMIGSGILMNSPKVLAATNSNEGTSPVVQEDKNKTSGATQGQKTDSEAAVQESRVAETATGNKNESENELELAKASGGAPASATTTNAEEKVVATNPRDTTQDKDKQTNANETKQNTTDVGKKDIEVTPTNDATPATQRTTPKFKVLAARLVKKTPDTAKTPDPTTPSDSTSMAIVNDKNKLDKNWIKLDNGKAQIYFTVKGNDQKPYVTSYMDKNVESTLYTKRFDPNSLELHIEYQNGDKDAGPGLVLVWDDKYLQLNTSRIGAEDLVYTTNSGVKDYVPVSPGNGFYKSYNERVVYQRLFTVQHSTILI</sequence>
<dbReference type="EMBL" id="JASOGN010000050">
    <property type="protein sequence ID" value="MDK6503438.1"/>
    <property type="molecule type" value="Genomic_DNA"/>
</dbReference>
<accession>A0AAW6XKY1</accession>
<feature type="compositionally biased region" description="Low complexity" evidence="2">
    <location>
        <begin position="92"/>
        <end position="106"/>
    </location>
</feature>
<organism evidence="4 5">
    <name type="scientific">Lactobacillus crispatus</name>
    <dbReference type="NCBI Taxonomy" id="47770"/>
    <lineage>
        <taxon>Bacteria</taxon>
        <taxon>Bacillati</taxon>
        <taxon>Bacillota</taxon>
        <taxon>Bacilli</taxon>
        <taxon>Lactobacillales</taxon>
        <taxon>Lactobacillaceae</taxon>
        <taxon>Lactobacillus</taxon>
    </lineage>
</organism>
<dbReference type="Pfam" id="PF04650">
    <property type="entry name" value="YSIRK_signal"/>
    <property type="match status" value="1"/>
</dbReference>
<dbReference type="InterPro" id="IPR005877">
    <property type="entry name" value="YSIRK_signal_dom"/>
</dbReference>
<dbReference type="RefSeq" id="WP_101887218.1">
    <property type="nucleotide sequence ID" value="NZ_JASOGN010000050.1"/>
</dbReference>
<feature type="region of interest" description="Disordered" evidence="2">
    <location>
        <begin position="173"/>
        <end position="192"/>
    </location>
</feature>
<protein>
    <submittedName>
        <fullName evidence="4">YSIRK-type signal peptide-containing protein</fullName>
    </submittedName>
</protein>
<dbReference type="Proteomes" id="UP001230300">
    <property type="component" value="Unassembled WGS sequence"/>
</dbReference>
<feature type="domain" description="YSIRK Gram-positive signal peptide" evidence="3">
    <location>
        <begin position="7"/>
        <end position="28"/>
    </location>
</feature>
<feature type="compositionally biased region" description="Polar residues" evidence="2">
    <location>
        <begin position="147"/>
        <end position="159"/>
    </location>
</feature>